<evidence type="ECO:0000313" key="2">
    <source>
        <dbReference type="EMBL" id="BCR85451.1"/>
    </source>
</evidence>
<name>A0A7R7VIR7_ASPCH</name>
<dbReference type="EMBL" id="AP024417">
    <property type="protein sequence ID" value="BCR85451.1"/>
    <property type="molecule type" value="Genomic_DNA"/>
</dbReference>
<organism evidence="2 3">
    <name type="scientific">Aspergillus chevalieri</name>
    <name type="common">Eurotium chevalieri</name>
    <dbReference type="NCBI Taxonomy" id="182096"/>
    <lineage>
        <taxon>Eukaryota</taxon>
        <taxon>Fungi</taxon>
        <taxon>Dikarya</taxon>
        <taxon>Ascomycota</taxon>
        <taxon>Pezizomycotina</taxon>
        <taxon>Eurotiomycetes</taxon>
        <taxon>Eurotiomycetidae</taxon>
        <taxon>Eurotiales</taxon>
        <taxon>Aspergillaceae</taxon>
        <taxon>Aspergillus</taxon>
        <taxon>Aspergillus subgen. Aspergillus</taxon>
    </lineage>
</organism>
<evidence type="ECO:0000256" key="1">
    <source>
        <dbReference type="SAM" id="MobiDB-lite"/>
    </source>
</evidence>
<dbReference type="GeneID" id="66979810"/>
<reference evidence="2" key="2">
    <citation type="submission" date="2021-02" db="EMBL/GenBank/DDBJ databases">
        <title>Aspergillus chevalieri M1 genome sequence.</title>
        <authorList>
            <person name="Kadooka C."/>
            <person name="Mori K."/>
            <person name="Futagami T."/>
        </authorList>
    </citation>
    <scope>NUCLEOTIDE SEQUENCE</scope>
    <source>
        <strain evidence="2">M1</strain>
    </source>
</reference>
<keyword evidence="3" id="KW-1185">Reference proteome</keyword>
<proteinExistence type="predicted"/>
<dbReference type="Proteomes" id="UP000637239">
    <property type="component" value="Chromosome 2"/>
</dbReference>
<accession>A0A7R7VIR7</accession>
<dbReference type="RefSeq" id="XP_043133973.1">
    <property type="nucleotide sequence ID" value="XM_043285264.1"/>
</dbReference>
<feature type="region of interest" description="Disordered" evidence="1">
    <location>
        <begin position="27"/>
        <end position="69"/>
    </location>
</feature>
<feature type="compositionally biased region" description="Basic and acidic residues" evidence="1">
    <location>
        <begin position="38"/>
        <end position="49"/>
    </location>
</feature>
<protein>
    <submittedName>
        <fullName evidence="2">Uncharacterized protein</fullName>
    </submittedName>
</protein>
<reference evidence="2" key="1">
    <citation type="submission" date="2021-01" db="EMBL/GenBank/DDBJ databases">
        <authorList>
            <consortium name="Aspergillus chevalieri M1 genome sequencing consortium"/>
            <person name="Kazuki M."/>
            <person name="Futagami T."/>
        </authorList>
    </citation>
    <scope>NUCLEOTIDE SEQUENCE</scope>
    <source>
        <strain evidence="2">M1</strain>
    </source>
</reference>
<evidence type="ECO:0000313" key="3">
    <source>
        <dbReference type="Proteomes" id="UP000637239"/>
    </source>
</evidence>
<gene>
    <name evidence="2" type="ORF">ACHE_20909S</name>
</gene>
<sequence>MRKKQLCGRRMKMQDCFQCKSKELQGRLPQQTSSEDALDVHDTYLHETGLRSPVSPTGADQGLSDQLST</sequence>
<dbReference type="AlphaFoldDB" id="A0A7R7VIR7"/>
<dbReference type="KEGG" id="ache:ACHE_20909S"/>